<evidence type="ECO:0000256" key="1">
    <source>
        <dbReference type="SAM" id="Phobius"/>
    </source>
</evidence>
<comment type="caution">
    <text evidence="2">The sequence shown here is derived from an EMBL/GenBank/DDBJ whole genome shotgun (WGS) entry which is preliminary data.</text>
</comment>
<keyword evidence="1" id="KW-0812">Transmembrane</keyword>
<gene>
    <name evidence="2" type="ORF">D3P09_18550</name>
</gene>
<dbReference type="OrthoDB" id="2662105at2"/>
<evidence type="ECO:0000313" key="3">
    <source>
        <dbReference type="Proteomes" id="UP000267798"/>
    </source>
</evidence>
<dbReference type="Proteomes" id="UP000267798">
    <property type="component" value="Unassembled WGS sequence"/>
</dbReference>
<reference evidence="2 3" key="1">
    <citation type="submission" date="2018-09" db="EMBL/GenBank/DDBJ databases">
        <title>Paenibacillus aracenensis nov. sp. isolated from a cave in southern Spain.</title>
        <authorList>
            <person name="Jurado V."/>
            <person name="Gutierrez-Patricio S."/>
            <person name="Gonzalez-Pimentel J.L."/>
            <person name="Miller A.Z."/>
            <person name="Laiz L."/>
            <person name="Saiz-Jimenez C."/>
        </authorList>
    </citation>
    <scope>NUCLEOTIDE SEQUENCE [LARGE SCALE GENOMIC DNA]</scope>
    <source>
        <strain evidence="2 3">JCM 19203</strain>
    </source>
</reference>
<dbReference type="EMBL" id="QXQB01000004">
    <property type="protein sequence ID" value="RJX38072.1"/>
    <property type="molecule type" value="Genomic_DNA"/>
</dbReference>
<accession>A0A3A6PAE7</accession>
<protein>
    <submittedName>
        <fullName evidence="2">Uncharacterized protein</fullName>
    </submittedName>
</protein>
<keyword evidence="1" id="KW-1133">Transmembrane helix</keyword>
<organism evidence="2 3">
    <name type="scientific">Paenibacillus pinisoli</name>
    <dbReference type="NCBI Taxonomy" id="1276110"/>
    <lineage>
        <taxon>Bacteria</taxon>
        <taxon>Bacillati</taxon>
        <taxon>Bacillota</taxon>
        <taxon>Bacilli</taxon>
        <taxon>Bacillales</taxon>
        <taxon>Paenibacillaceae</taxon>
        <taxon>Paenibacillus</taxon>
    </lineage>
</organism>
<evidence type="ECO:0000313" key="2">
    <source>
        <dbReference type="EMBL" id="RJX38072.1"/>
    </source>
</evidence>
<dbReference type="RefSeq" id="WP_120112891.1">
    <property type="nucleotide sequence ID" value="NZ_QXQB01000004.1"/>
</dbReference>
<name>A0A3A6PAE7_9BACL</name>
<feature type="transmembrane region" description="Helical" evidence="1">
    <location>
        <begin position="53"/>
        <end position="75"/>
    </location>
</feature>
<proteinExistence type="predicted"/>
<keyword evidence="3" id="KW-1185">Reference proteome</keyword>
<dbReference type="AlphaFoldDB" id="A0A3A6PAE7"/>
<keyword evidence="1" id="KW-0472">Membrane</keyword>
<sequence>MKKIAAGGILVFCGVLLYLGVYIPASLEAVKLSGWSTPPGRLGTALQEIGGTTPFVFAIIMMAAGACLLLWGCLLDDILRKKTENKTETLEQQVN</sequence>